<evidence type="ECO:0000259" key="14">
    <source>
        <dbReference type="PROSITE" id="PS50157"/>
    </source>
</evidence>
<dbReference type="AlphaFoldDB" id="A0AAE1TTJ0"/>
<dbReference type="InterPro" id="IPR050527">
    <property type="entry name" value="Snail/Krueppel_Znf"/>
</dbReference>
<dbReference type="FunFam" id="3.30.160.60:FF:001290">
    <property type="entry name" value="Zinc finger 45-like"/>
    <property type="match status" value="1"/>
</dbReference>
<feature type="domain" description="C2H2-type" evidence="14">
    <location>
        <begin position="48"/>
        <end position="75"/>
    </location>
</feature>
<keyword evidence="3" id="KW-0479">Metal-binding</keyword>
<evidence type="ECO:0000256" key="11">
    <source>
        <dbReference type="ARBA" id="ARBA00037948"/>
    </source>
</evidence>
<keyword evidence="9" id="KW-0804">Transcription</keyword>
<dbReference type="Proteomes" id="UP001292094">
    <property type="component" value="Unassembled WGS sequence"/>
</dbReference>
<keyword evidence="8" id="KW-0238">DNA-binding</keyword>
<dbReference type="PROSITE" id="PS50157">
    <property type="entry name" value="ZINC_FINGER_C2H2_2"/>
    <property type="match status" value="8"/>
</dbReference>
<evidence type="ECO:0000256" key="2">
    <source>
        <dbReference type="ARBA" id="ARBA00006991"/>
    </source>
</evidence>
<dbReference type="FunFam" id="3.30.160.60:FF:000446">
    <property type="entry name" value="Zinc finger protein"/>
    <property type="match status" value="2"/>
</dbReference>
<feature type="domain" description="C2H2-type" evidence="14">
    <location>
        <begin position="104"/>
        <end position="131"/>
    </location>
</feature>
<evidence type="ECO:0000256" key="5">
    <source>
        <dbReference type="ARBA" id="ARBA00022771"/>
    </source>
</evidence>
<keyword evidence="5 12" id="KW-0863">Zinc-finger</keyword>
<feature type="domain" description="C2H2-type" evidence="14">
    <location>
        <begin position="244"/>
        <end position="271"/>
    </location>
</feature>
<feature type="domain" description="C2H2-type" evidence="14">
    <location>
        <begin position="160"/>
        <end position="187"/>
    </location>
</feature>
<organism evidence="15 16">
    <name type="scientific">Petrolisthes manimaculis</name>
    <dbReference type="NCBI Taxonomy" id="1843537"/>
    <lineage>
        <taxon>Eukaryota</taxon>
        <taxon>Metazoa</taxon>
        <taxon>Ecdysozoa</taxon>
        <taxon>Arthropoda</taxon>
        <taxon>Crustacea</taxon>
        <taxon>Multicrustacea</taxon>
        <taxon>Malacostraca</taxon>
        <taxon>Eumalacostraca</taxon>
        <taxon>Eucarida</taxon>
        <taxon>Decapoda</taxon>
        <taxon>Pleocyemata</taxon>
        <taxon>Anomura</taxon>
        <taxon>Galatheoidea</taxon>
        <taxon>Porcellanidae</taxon>
        <taxon>Petrolisthes</taxon>
    </lineage>
</organism>
<protein>
    <recommendedName>
        <fullName evidence="14">C2H2-type domain-containing protein</fullName>
    </recommendedName>
</protein>
<evidence type="ECO:0000256" key="12">
    <source>
        <dbReference type="PROSITE-ProRule" id="PRU00042"/>
    </source>
</evidence>
<gene>
    <name evidence="15" type="ORF">Pmani_032698</name>
</gene>
<dbReference type="FunFam" id="3.30.160.60:FF:000646">
    <property type="entry name" value="Myeloid zinc finger 1"/>
    <property type="match status" value="1"/>
</dbReference>
<dbReference type="PANTHER" id="PTHR24388:SF53">
    <property type="entry name" value="CHORION TRANSCRIPTION FACTOR CF2-RELATED"/>
    <property type="match status" value="1"/>
</dbReference>
<dbReference type="Gene3D" id="3.30.160.60">
    <property type="entry name" value="Classic Zinc Finger"/>
    <property type="match status" value="8"/>
</dbReference>
<keyword evidence="10" id="KW-0539">Nucleus</keyword>
<dbReference type="PANTHER" id="PTHR24388">
    <property type="entry name" value="ZINC FINGER PROTEIN"/>
    <property type="match status" value="1"/>
</dbReference>
<dbReference type="FunFam" id="3.30.160.60:FF:000663">
    <property type="entry name" value="Zinc finger protein 45"/>
    <property type="match status" value="1"/>
</dbReference>
<reference evidence="15" key="1">
    <citation type="submission" date="2023-11" db="EMBL/GenBank/DDBJ databases">
        <title>Genome assemblies of two species of porcelain crab, Petrolisthes cinctipes and Petrolisthes manimaculis (Anomura: Porcellanidae).</title>
        <authorList>
            <person name="Angst P."/>
        </authorList>
    </citation>
    <scope>NUCLEOTIDE SEQUENCE</scope>
    <source>
        <strain evidence="15">PB745_02</strain>
        <tissue evidence="15">Gill</tissue>
    </source>
</reference>
<dbReference type="SUPFAM" id="SSF57667">
    <property type="entry name" value="beta-beta-alpha zinc fingers"/>
    <property type="match status" value="5"/>
</dbReference>
<dbReference type="GO" id="GO:0042802">
    <property type="term" value="F:identical protein binding"/>
    <property type="evidence" value="ECO:0007669"/>
    <property type="project" value="UniProtKB-ARBA"/>
</dbReference>
<evidence type="ECO:0000256" key="6">
    <source>
        <dbReference type="ARBA" id="ARBA00022833"/>
    </source>
</evidence>
<feature type="region of interest" description="Disordered" evidence="13">
    <location>
        <begin position="1"/>
        <end position="38"/>
    </location>
</feature>
<dbReference type="GO" id="GO:0000978">
    <property type="term" value="F:RNA polymerase II cis-regulatory region sequence-specific DNA binding"/>
    <property type="evidence" value="ECO:0007669"/>
    <property type="project" value="TreeGrafter"/>
</dbReference>
<comment type="similarity">
    <text evidence="11">Belongs to the snail C2H2-type zinc-finger protein family.</text>
</comment>
<accession>A0AAE1TTJ0</accession>
<evidence type="ECO:0000256" key="3">
    <source>
        <dbReference type="ARBA" id="ARBA00022723"/>
    </source>
</evidence>
<feature type="domain" description="C2H2-type" evidence="14">
    <location>
        <begin position="76"/>
        <end position="103"/>
    </location>
</feature>
<comment type="similarity">
    <text evidence="2">Belongs to the krueppel C2H2-type zinc-finger protein family.</text>
</comment>
<dbReference type="InterPro" id="IPR036236">
    <property type="entry name" value="Znf_C2H2_sf"/>
</dbReference>
<keyword evidence="6" id="KW-0862">Zinc</keyword>
<evidence type="ECO:0000313" key="16">
    <source>
        <dbReference type="Proteomes" id="UP001292094"/>
    </source>
</evidence>
<evidence type="ECO:0000256" key="8">
    <source>
        <dbReference type="ARBA" id="ARBA00023125"/>
    </source>
</evidence>
<keyword evidence="7" id="KW-0805">Transcription regulation</keyword>
<evidence type="ECO:0000256" key="7">
    <source>
        <dbReference type="ARBA" id="ARBA00023015"/>
    </source>
</evidence>
<dbReference type="PROSITE" id="PS00028">
    <property type="entry name" value="ZINC_FINGER_C2H2_1"/>
    <property type="match status" value="8"/>
</dbReference>
<evidence type="ECO:0000256" key="1">
    <source>
        <dbReference type="ARBA" id="ARBA00004123"/>
    </source>
</evidence>
<comment type="caution">
    <text evidence="15">The sequence shown here is derived from an EMBL/GenBank/DDBJ whole genome shotgun (WGS) entry which is preliminary data.</text>
</comment>
<dbReference type="GO" id="GO:0005634">
    <property type="term" value="C:nucleus"/>
    <property type="evidence" value="ECO:0007669"/>
    <property type="project" value="UniProtKB-SubCell"/>
</dbReference>
<keyword evidence="16" id="KW-1185">Reference proteome</keyword>
<dbReference type="FunFam" id="3.30.160.60:FF:000508">
    <property type="entry name" value="Myeloid zinc finger 1"/>
    <property type="match status" value="1"/>
</dbReference>
<dbReference type="GO" id="GO:0000981">
    <property type="term" value="F:DNA-binding transcription factor activity, RNA polymerase II-specific"/>
    <property type="evidence" value="ECO:0007669"/>
    <property type="project" value="TreeGrafter"/>
</dbReference>
<sequence>MNEILRSMNDNAIAQQNVGSREGVLDDESDEGRHECEAKTKTTTTTAFTCQECDRPFKKKSSLECHMRVHSGEKPFTCAHCGAKFTHKSTLLAHTRLHTGEMPYACEVCGKKFRQRSNYTLHMKSHTLDKRFKCDVCSKQFSQRVHLTAHVRLHTGEKPFVCDVCGKRFFQKCNLTRHRRSHASEKNHTCVVCNKKFSCVSYLTAHERIHSRKDPLIAKSVGSTYTRKSNCSLGLSERKKTIENECEVCHKMFLKKSHLKHHRFTHTGERPYPCQKCEKKFTEPGSLKRHSRIHEKNPSRDVMVEKCKNTNLSVESLKESKLMSSCDCDNANDDQVDTKMIKSESNDATNMQSSFVYNSRLCLTVNSVNDGFDEAKPNKVSKLGDALNTTVAYTARSYSKKEESKYPRYPILCDEKSGSPGMLKKTLNEEIENVHRTVMTRGKSEIYSQKPYTGENKNSGQIGMTQIRVSAYVAQVGGGQNLADITRIKLASEMSLTGQAVAEDGMKTGNIKQEIEVKEEEIFGEAY</sequence>
<comment type="subcellular location">
    <subcellularLocation>
        <location evidence="1">Nucleus</location>
    </subcellularLocation>
</comment>
<dbReference type="InterPro" id="IPR013087">
    <property type="entry name" value="Znf_C2H2_type"/>
</dbReference>
<evidence type="ECO:0000256" key="4">
    <source>
        <dbReference type="ARBA" id="ARBA00022737"/>
    </source>
</evidence>
<evidence type="ECO:0000256" key="10">
    <source>
        <dbReference type="ARBA" id="ARBA00023242"/>
    </source>
</evidence>
<feature type="compositionally biased region" description="Polar residues" evidence="13">
    <location>
        <begin position="8"/>
        <end position="19"/>
    </location>
</feature>
<evidence type="ECO:0000313" key="15">
    <source>
        <dbReference type="EMBL" id="KAK4294695.1"/>
    </source>
</evidence>
<evidence type="ECO:0000256" key="9">
    <source>
        <dbReference type="ARBA" id="ARBA00023163"/>
    </source>
</evidence>
<dbReference type="FunFam" id="3.30.160.60:FF:002239">
    <property type="entry name" value="Zinc finger protein 226"/>
    <property type="match status" value="1"/>
</dbReference>
<feature type="domain" description="C2H2-type" evidence="14">
    <location>
        <begin position="132"/>
        <end position="159"/>
    </location>
</feature>
<name>A0AAE1TTJ0_9EUCA</name>
<keyword evidence="4" id="KW-0677">Repeat</keyword>
<dbReference type="GO" id="GO:0008270">
    <property type="term" value="F:zinc ion binding"/>
    <property type="evidence" value="ECO:0007669"/>
    <property type="project" value="UniProtKB-KW"/>
</dbReference>
<dbReference type="EMBL" id="JAWZYT010004221">
    <property type="protein sequence ID" value="KAK4294695.1"/>
    <property type="molecule type" value="Genomic_DNA"/>
</dbReference>
<proteinExistence type="inferred from homology"/>
<dbReference type="GO" id="GO:0045892">
    <property type="term" value="P:negative regulation of DNA-templated transcription"/>
    <property type="evidence" value="ECO:0007669"/>
    <property type="project" value="UniProtKB-ARBA"/>
</dbReference>
<dbReference type="Pfam" id="PF00096">
    <property type="entry name" value="zf-C2H2"/>
    <property type="match status" value="6"/>
</dbReference>
<dbReference type="SMART" id="SM00355">
    <property type="entry name" value="ZnF_C2H2"/>
    <property type="match status" value="8"/>
</dbReference>
<evidence type="ECO:0000256" key="13">
    <source>
        <dbReference type="SAM" id="MobiDB-lite"/>
    </source>
</evidence>
<feature type="domain" description="C2H2-type" evidence="14">
    <location>
        <begin position="272"/>
        <end position="299"/>
    </location>
</feature>
<feature type="domain" description="C2H2-type" evidence="14">
    <location>
        <begin position="188"/>
        <end position="215"/>
    </location>
</feature>